<dbReference type="InterPro" id="IPR036590">
    <property type="entry name" value="SRAP-like"/>
</dbReference>
<keyword evidence="5" id="KW-0190">Covalent protein-DNA linkage</keyword>
<evidence type="ECO:0000256" key="4">
    <source>
        <dbReference type="ARBA" id="ARBA00022801"/>
    </source>
</evidence>
<sequence>MCNRYTPPALLDIEREWAVGRPNPMRWWDEVLFPRGTGPFIRRARESASYERELVAGQWGLIPWFAKEPKLKYPTNNARSEELADKASYKHPWARGQRCIIPASDFDEPNWETGRNVWWRFKRVDGAPWSLAGLWNVWTDKATGETHESYTMLTINADTHPLMKRMHKPDPKAPADAQDKRSVIPIEAGDVDTWLAGTVEEASRLLQLAPVELFDAGPTSPDSLKT</sequence>
<dbReference type="RefSeq" id="WP_173142684.1">
    <property type="nucleotide sequence ID" value="NZ_CP053984.1"/>
</dbReference>
<comment type="similarity">
    <text evidence="1 8">Belongs to the SOS response-associated peptidase family.</text>
</comment>
<protein>
    <recommendedName>
        <fullName evidence="8">Abasic site processing protein</fullName>
        <ecNumber evidence="8">3.4.-.-</ecNumber>
    </recommendedName>
</protein>
<keyword evidence="3" id="KW-0227">DNA damage</keyword>
<gene>
    <name evidence="9" type="ORF">FOC84_00270</name>
</gene>
<evidence type="ECO:0000256" key="7">
    <source>
        <dbReference type="ARBA" id="ARBA00023239"/>
    </source>
</evidence>
<reference evidence="9 10" key="1">
    <citation type="submission" date="2020-05" db="EMBL/GenBank/DDBJ databases">
        <title>FDA dAtabase for Regulatory Grade micrObial Sequences (FDA-ARGOS): Supporting development and validation of Infectious Disease Dx tests.</title>
        <authorList>
            <person name="Sproer C."/>
            <person name="Gronow S."/>
            <person name="Severitt S."/>
            <person name="Schroder I."/>
            <person name="Tallon L."/>
            <person name="Sadzewicz L."/>
            <person name="Zhao X."/>
            <person name="Vavikolanu K."/>
            <person name="Mehta A."/>
            <person name="Aluvathingal J."/>
            <person name="Nadendla S."/>
            <person name="Myers T."/>
            <person name="Yan Y."/>
            <person name="Sichtig H."/>
        </authorList>
    </citation>
    <scope>NUCLEOTIDE SEQUENCE [LARGE SCALE GENOMIC DNA]</scope>
    <source>
        <strain evidence="9 10">FDAARGOS_790</strain>
        <plasmid evidence="9 10">unnamed</plasmid>
    </source>
</reference>
<keyword evidence="6" id="KW-0238">DNA-binding</keyword>
<dbReference type="GO" id="GO:0006508">
    <property type="term" value="P:proteolysis"/>
    <property type="evidence" value="ECO:0007669"/>
    <property type="project" value="UniProtKB-KW"/>
</dbReference>
<dbReference type="EMBL" id="CP053984">
    <property type="protein sequence ID" value="QKH33449.1"/>
    <property type="molecule type" value="Genomic_DNA"/>
</dbReference>
<dbReference type="SUPFAM" id="SSF143081">
    <property type="entry name" value="BB1717-like"/>
    <property type="match status" value="1"/>
</dbReference>
<evidence type="ECO:0000256" key="5">
    <source>
        <dbReference type="ARBA" id="ARBA00023124"/>
    </source>
</evidence>
<evidence type="ECO:0000256" key="2">
    <source>
        <dbReference type="ARBA" id="ARBA00022670"/>
    </source>
</evidence>
<dbReference type="AlphaFoldDB" id="A0A7D4DX51"/>
<dbReference type="PANTHER" id="PTHR13604">
    <property type="entry name" value="DC12-RELATED"/>
    <property type="match status" value="1"/>
</dbReference>
<evidence type="ECO:0000256" key="1">
    <source>
        <dbReference type="ARBA" id="ARBA00008136"/>
    </source>
</evidence>
<dbReference type="Pfam" id="PF02586">
    <property type="entry name" value="SRAP"/>
    <property type="match status" value="1"/>
</dbReference>
<dbReference type="Gene3D" id="3.90.1680.10">
    <property type="entry name" value="SOS response associated peptidase-like"/>
    <property type="match status" value="1"/>
</dbReference>
<keyword evidence="7" id="KW-0456">Lyase</keyword>
<dbReference type="EC" id="3.4.-.-" evidence="8"/>
<evidence type="ECO:0000256" key="3">
    <source>
        <dbReference type="ARBA" id="ARBA00022763"/>
    </source>
</evidence>
<dbReference type="InterPro" id="IPR003738">
    <property type="entry name" value="SRAP"/>
</dbReference>
<evidence type="ECO:0000313" key="9">
    <source>
        <dbReference type="EMBL" id="QKH33449.1"/>
    </source>
</evidence>
<evidence type="ECO:0000256" key="6">
    <source>
        <dbReference type="ARBA" id="ARBA00023125"/>
    </source>
</evidence>
<organism evidence="9 10">
    <name type="scientific">Achromobacter pestifer</name>
    <dbReference type="NCBI Taxonomy" id="1353889"/>
    <lineage>
        <taxon>Bacteria</taxon>
        <taxon>Pseudomonadati</taxon>
        <taxon>Pseudomonadota</taxon>
        <taxon>Betaproteobacteria</taxon>
        <taxon>Burkholderiales</taxon>
        <taxon>Alcaligenaceae</taxon>
        <taxon>Achromobacter</taxon>
    </lineage>
</organism>
<proteinExistence type="inferred from homology"/>
<geneLocation type="plasmid" evidence="9 10">
    <name>unnamed</name>
</geneLocation>
<name>A0A7D4DX51_9BURK</name>
<keyword evidence="9" id="KW-0614">Plasmid</keyword>
<dbReference type="PANTHER" id="PTHR13604:SF0">
    <property type="entry name" value="ABASIC SITE PROCESSING PROTEIN HMCES"/>
    <property type="match status" value="1"/>
</dbReference>
<evidence type="ECO:0000313" key="10">
    <source>
        <dbReference type="Proteomes" id="UP000500970"/>
    </source>
</evidence>
<dbReference type="GO" id="GO:0106300">
    <property type="term" value="P:protein-DNA covalent cross-linking repair"/>
    <property type="evidence" value="ECO:0007669"/>
    <property type="project" value="InterPro"/>
</dbReference>
<dbReference type="Proteomes" id="UP000500970">
    <property type="component" value="Plasmid unnamed"/>
</dbReference>
<dbReference type="GO" id="GO:0016829">
    <property type="term" value="F:lyase activity"/>
    <property type="evidence" value="ECO:0007669"/>
    <property type="project" value="UniProtKB-KW"/>
</dbReference>
<dbReference type="KEGG" id="apes:FOC84_00270"/>
<keyword evidence="2 8" id="KW-0645">Protease</keyword>
<accession>A0A7D4DX51</accession>
<dbReference type="GO" id="GO:0003697">
    <property type="term" value="F:single-stranded DNA binding"/>
    <property type="evidence" value="ECO:0007669"/>
    <property type="project" value="InterPro"/>
</dbReference>
<keyword evidence="4 8" id="KW-0378">Hydrolase</keyword>
<dbReference type="GO" id="GO:0008233">
    <property type="term" value="F:peptidase activity"/>
    <property type="evidence" value="ECO:0007669"/>
    <property type="project" value="UniProtKB-KW"/>
</dbReference>
<evidence type="ECO:0000256" key="8">
    <source>
        <dbReference type="RuleBase" id="RU364100"/>
    </source>
</evidence>
<keyword evidence="10" id="KW-1185">Reference proteome</keyword>